<keyword evidence="3" id="KW-1185">Reference proteome</keyword>
<accession>A0A2V1B260</accession>
<dbReference type="OrthoDB" id="5953249at2759"/>
<dbReference type="STRING" id="45357.A0A2V1B260"/>
<dbReference type="InterPro" id="IPR040151">
    <property type="entry name" value="Gfd2/YDR514C-like"/>
</dbReference>
<sequence length="286" mass="32951">MRDIQDRILGAFSYEKYVAGQRCREGNLTEVYLRYLYEDRNLEREDYADFKTTIKDVFDRGMCLISIDFEALEGTNKITEVGVSVYDPWNSKGGLLPFIQSVHVIIRENQHLYNRNYVPNHKENFNGGRSLVMGLQEVADSISKLIARNSFQESPPGSGVCIVGHGLTNDLKWLQQMGVDIGNADTIDTQELLCYTHGHKKASLEHALRLVRQPFAFLHNAGNDAYYTLLLCLCLSDPFYRVQSQIDQPERMEYFKCRQPNQDTNVSSFFNGDEYQFQKYLTNQPI</sequence>
<dbReference type="SUPFAM" id="SSF53098">
    <property type="entry name" value="Ribonuclease H-like"/>
    <property type="match status" value="1"/>
</dbReference>
<dbReference type="GeneID" id="37009091"/>
<evidence type="ECO:0000313" key="2">
    <source>
        <dbReference type="EMBL" id="PVH23471.1"/>
    </source>
</evidence>
<gene>
    <name evidence="2" type="ORF">CXQ85_003761</name>
</gene>
<evidence type="ECO:0000313" key="3">
    <source>
        <dbReference type="Proteomes" id="UP000244309"/>
    </source>
</evidence>
<dbReference type="InterPro" id="IPR048519">
    <property type="entry name" value="Gfd2/YDR514C-like_C"/>
</dbReference>
<feature type="domain" description="Gfd2/YDR514C-like C-terminal" evidence="1">
    <location>
        <begin position="64"/>
        <end position="233"/>
    </location>
</feature>
<comment type="caution">
    <text evidence="2">The sequence shown here is derived from an EMBL/GenBank/DDBJ whole genome shotgun (WGS) entry which is preliminary data.</text>
</comment>
<name>A0A2V1B260_9ASCO</name>
<dbReference type="Proteomes" id="UP000244309">
    <property type="component" value="Unassembled WGS sequence"/>
</dbReference>
<dbReference type="EMBL" id="PKFO01000011">
    <property type="protein sequence ID" value="PVH23471.1"/>
    <property type="molecule type" value="Genomic_DNA"/>
</dbReference>
<protein>
    <recommendedName>
        <fullName evidence="1">Gfd2/YDR514C-like C-terminal domain-containing protein</fullName>
    </recommendedName>
</protein>
<dbReference type="VEuPathDB" id="FungiDB:CXQ85_003761"/>
<dbReference type="AlphaFoldDB" id="A0A2V1B260"/>
<dbReference type="GO" id="GO:0003676">
    <property type="term" value="F:nucleic acid binding"/>
    <property type="evidence" value="ECO:0007669"/>
    <property type="project" value="InterPro"/>
</dbReference>
<dbReference type="GO" id="GO:0005634">
    <property type="term" value="C:nucleus"/>
    <property type="evidence" value="ECO:0007669"/>
    <property type="project" value="TreeGrafter"/>
</dbReference>
<dbReference type="Pfam" id="PF21762">
    <property type="entry name" value="DEDDh_C"/>
    <property type="match status" value="1"/>
</dbReference>
<dbReference type="InterPro" id="IPR012337">
    <property type="entry name" value="RNaseH-like_sf"/>
</dbReference>
<dbReference type="RefSeq" id="XP_025344411.1">
    <property type="nucleotide sequence ID" value="XM_025487395.1"/>
</dbReference>
<organism evidence="2 3">
    <name type="scientific">Candidozyma haemuli</name>
    <dbReference type="NCBI Taxonomy" id="45357"/>
    <lineage>
        <taxon>Eukaryota</taxon>
        <taxon>Fungi</taxon>
        <taxon>Dikarya</taxon>
        <taxon>Ascomycota</taxon>
        <taxon>Saccharomycotina</taxon>
        <taxon>Pichiomycetes</taxon>
        <taxon>Metschnikowiaceae</taxon>
        <taxon>Candidozyma</taxon>
    </lineage>
</organism>
<dbReference type="Gene3D" id="3.30.420.10">
    <property type="entry name" value="Ribonuclease H-like superfamily/Ribonuclease H"/>
    <property type="match status" value="1"/>
</dbReference>
<dbReference type="PANTHER" id="PTHR28083:SF1">
    <property type="entry name" value="GOOD FOR FULL DBP5 ACTIVITY PROTEIN 2"/>
    <property type="match status" value="1"/>
</dbReference>
<proteinExistence type="predicted"/>
<evidence type="ECO:0000259" key="1">
    <source>
        <dbReference type="Pfam" id="PF21762"/>
    </source>
</evidence>
<dbReference type="InterPro" id="IPR036397">
    <property type="entry name" value="RNaseH_sf"/>
</dbReference>
<reference evidence="2 3" key="1">
    <citation type="submission" date="2017-12" db="EMBL/GenBank/DDBJ databases">
        <title>Genome Sequence of a Multidrug-Resistant Candida haemulonii Isolate from a Patient with Chronic Leg Ulcers in Israel.</title>
        <authorList>
            <person name="Chow N.A."/>
            <person name="Gade L."/>
            <person name="Batra D."/>
            <person name="Rowe L.A."/>
            <person name="Ben-Ami R."/>
            <person name="Loparev V.N."/>
            <person name="Litvintseva A.P."/>
        </authorList>
    </citation>
    <scope>NUCLEOTIDE SEQUENCE [LARGE SCALE GENOMIC DNA]</scope>
    <source>
        <strain evidence="2 3">B11899</strain>
    </source>
</reference>
<dbReference type="PANTHER" id="PTHR28083">
    <property type="entry name" value="GOOD FOR FULL DBP5 ACTIVITY PROTEIN 2"/>
    <property type="match status" value="1"/>
</dbReference>